<dbReference type="EMBL" id="ON075828">
    <property type="protein sequence ID" value="UZZ64683.1"/>
    <property type="molecule type" value="mRNA"/>
</dbReference>
<feature type="transmembrane region" description="Helical" evidence="1">
    <location>
        <begin position="42"/>
        <end position="63"/>
    </location>
</feature>
<dbReference type="InterPro" id="IPR005804">
    <property type="entry name" value="FA_desaturase_dom"/>
</dbReference>
<dbReference type="PANTHER" id="PTHR32100">
    <property type="entry name" value="OMEGA-6 FATTY ACID DESATURASE, CHLOROPLASTIC"/>
    <property type="match status" value="1"/>
</dbReference>
<keyword evidence="1" id="KW-1133">Transmembrane helix</keyword>
<dbReference type="GO" id="GO:0016491">
    <property type="term" value="F:oxidoreductase activity"/>
    <property type="evidence" value="ECO:0007669"/>
    <property type="project" value="InterPro"/>
</dbReference>
<keyword evidence="1" id="KW-0472">Membrane</keyword>
<proteinExistence type="evidence at transcript level"/>
<organism evidence="3">
    <name type="scientific">Platychelipus littoralis</name>
    <dbReference type="NCBI Taxonomy" id="2593136"/>
    <lineage>
        <taxon>Eukaryota</taxon>
        <taxon>Metazoa</taxon>
        <taxon>Ecdysozoa</taxon>
        <taxon>Arthropoda</taxon>
        <taxon>Crustacea</taxon>
        <taxon>Multicrustacea</taxon>
        <taxon>Hexanauplia</taxon>
        <taxon>Copepoda</taxon>
        <taxon>Harpacticoida</taxon>
        <taxon>Laophontidae</taxon>
        <taxon>Platychelipus</taxon>
    </lineage>
</organism>
<feature type="transmembrane region" description="Helical" evidence="1">
    <location>
        <begin position="83"/>
        <end position="100"/>
    </location>
</feature>
<evidence type="ECO:0000256" key="1">
    <source>
        <dbReference type="SAM" id="Phobius"/>
    </source>
</evidence>
<name>A0A9E8LRC9_9MAXI</name>
<dbReference type="Pfam" id="PF00487">
    <property type="entry name" value="FA_desaturase"/>
    <property type="match status" value="1"/>
</dbReference>
<feature type="transmembrane region" description="Helical" evidence="1">
    <location>
        <begin position="235"/>
        <end position="252"/>
    </location>
</feature>
<feature type="transmembrane region" description="Helical" evidence="1">
    <location>
        <begin position="164"/>
        <end position="180"/>
    </location>
</feature>
<protein>
    <submittedName>
        <fullName evidence="3">Methyl-end desaturase</fullName>
    </submittedName>
</protein>
<reference evidence="3" key="1">
    <citation type="journal article" date="2023" name="Mol. Ecol.">
        <title>Functional characterization reveals a diverse repertoire of metazoan PUFA biosynthesis genes.</title>
        <authorList>
            <person name="Boyen J."/>
            <person name="Ribes-Navarro A."/>
            <person name="Kabeya N."/>
            <person name="Monroig O."/>
            <person name="Rigaux A."/>
            <person name="Fink P."/>
            <person name="Hablutzel P."/>
            <person name="Navarro J.C."/>
            <person name="De Troch M."/>
        </authorList>
    </citation>
    <scope>NUCLEOTIDE SEQUENCE</scope>
</reference>
<evidence type="ECO:0000313" key="3">
    <source>
        <dbReference type="EMBL" id="UZZ64683.1"/>
    </source>
</evidence>
<accession>A0A9E8LRC9</accession>
<dbReference type="CDD" id="cd03507">
    <property type="entry name" value="Delta12-FADS-like"/>
    <property type="match status" value="1"/>
</dbReference>
<feature type="transmembrane region" description="Helical" evidence="1">
    <location>
        <begin position="201"/>
        <end position="223"/>
    </location>
</feature>
<feature type="domain" description="Fatty acid desaturase" evidence="2">
    <location>
        <begin position="83"/>
        <end position="321"/>
    </location>
</feature>
<dbReference type="InterPro" id="IPR012171">
    <property type="entry name" value="Fatty_acid_desaturase"/>
</dbReference>
<keyword evidence="1" id="KW-0812">Transmembrane</keyword>
<evidence type="ECO:0000259" key="2">
    <source>
        <dbReference type="Pfam" id="PF00487"/>
    </source>
</evidence>
<sequence length="363" mass="42622">MSSRRRNEVKSREELAFESVPQDVPSLVDIKRKLPSKFFQPNLILSFYYVVKDFVIVGLLYASVLLVEHYAPSAWLKLGYLPIYWYVQGTMFWALFVLGHDCGHGSFSKSTLLNDIVGNLLHSLILVPYYPWKVSHQHHHKNTGNIDRDEIFYPVRESEKRKEFLPLFGFGLSWFFYLFVGYSPRPSKHLNPYDPLFARNFLNCSISLALCTAWVSLGLVPYAYTFGLVKLTVHYLVPIFFFASWLVVTTFLHHQDELVPWYADPKWNFVKGQLSSVDRHYGWAHTLVHNIGTHQIHHLFSKIPHYYLEEATVIFRKEYPHLVRKSDEPILSAFYKMFHIFNEQHKIKNDTEVHVYKGDTKSK</sequence>
<dbReference type="AlphaFoldDB" id="A0A9E8LRC9"/>
<dbReference type="GO" id="GO:0006629">
    <property type="term" value="P:lipid metabolic process"/>
    <property type="evidence" value="ECO:0007669"/>
    <property type="project" value="InterPro"/>
</dbReference>